<dbReference type="InterPro" id="IPR003171">
    <property type="entry name" value="Mehydrof_redctse-like"/>
</dbReference>
<reference evidence="10 11" key="1">
    <citation type="submission" date="2017-08" db="EMBL/GenBank/DDBJ databases">
        <title>Acidophilic green algal genome provides insights into adaptation to an acidic environment.</title>
        <authorList>
            <person name="Hirooka S."/>
            <person name="Hirose Y."/>
            <person name="Kanesaki Y."/>
            <person name="Higuchi S."/>
            <person name="Fujiwara T."/>
            <person name="Onuma R."/>
            <person name="Era A."/>
            <person name="Ohbayashi R."/>
            <person name="Uzuka A."/>
            <person name="Nozaki H."/>
            <person name="Yoshikawa H."/>
            <person name="Miyagishima S.Y."/>
        </authorList>
    </citation>
    <scope>NUCLEOTIDE SEQUENCE [LARGE SCALE GENOMIC DNA]</scope>
    <source>
        <strain evidence="10 11">NIES-2499</strain>
    </source>
</reference>
<dbReference type="SUPFAM" id="SSF51730">
    <property type="entry name" value="FAD-linked oxidoreductase"/>
    <property type="match status" value="1"/>
</dbReference>
<evidence type="ECO:0000259" key="9">
    <source>
        <dbReference type="Pfam" id="PF21895"/>
    </source>
</evidence>
<dbReference type="Pfam" id="PF21895">
    <property type="entry name" value="MTHFR_C"/>
    <property type="match status" value="1"/>
</dbReference>
<dbReference type="CDD" id="cd00537">
    <property type="entry name" value="MTHFR"/>
    <property type="match status" value="1"/>
</dbReference>
<gene>
    <name evidence="10" type="ORF">CEUSTIGMA_g3185.t1</name>
</gene>
<dbReference type="InterPro" id="IPR004621">
    <property type="entry name" value="Fadh2_euk"/>
</dbReference>
<dbReference type="OrthoDB" id="16284at2759"/>
<evidence type="ECO:0000256" key="6">
    <source>
        <dbReference type="ARBA" id="ARBA00022857"/>
    </source>
</evidence>
<dbReference type="GO" id="GO:0009086">
    <property type="term" value="P:methionine biosynthetic process"/>
    <property type="evidence" value="ECO:0007669"/>
    <property type="project" value="TreeGrafter"/>
</dbReference>
<comment type="cofactor">
    <cofactor evidence="1">
        <name>FAD</name>
        <dbReference type="ChEBI" id="CHEBI:57692"/>
    </cofactor>
</comment>
<dbReference type="GO" id="GO:0035999">
    <property type="term" value="P:tetrahydrofolate interconversion"/>
    <property type="evidence" value="ECO:0007669"/>
    <property type="project" value="UniProtKB-UniPathway"/>
</dbReference>
<organism evidence="10 11">
    <name type="scientific">Chlamydomonas eustigma</name>
    <dbReference type="NCBI Taxonomy" id="1157962"/>
    <lineage>
        <taxon>Eukaryota</taxon>
        <taxon>Viridiplantae</taxon>
        <taxon>Chlorophyta</taxon>
        <taxon>core chlorophytes</taxon>
        <taxon>Chlorophyceae</taxon>
        <taxon>CS clade</taxon>
        <taxon>Chlamydomonadales</taxon>
        <taxon>Chlamydomonadaceae</taxon>
        <taxon>Chlamydomonas</taxon>
    </lineage>
</organism>
<dbReference type="PANTHER" id="PTHR45754:SF3">
    <property type="entry name" value="METHYLENETETRAHYDROFOLATE REDUCTASE (NADPH)"/>
    <property type="match status" value="1"/>
</dbReference>
<keyword evidence="7" id="KW-0560">Oxidoreductase</keyword>
<keyword evidence="4" id="KW-0285">Flavoprotein</keyword>
<protein>
    <recommendedName>
        <fullName evidence="9">MTHFR SAM-binding regulatory domain-containing protein</fullName>
    </recommendedName>
</protein>
<dbReference type="GO" id="GO:0004489">
    <property type="term" value="F:methylenetetrahydrofolate reductase [NAD(P)H] activity"/>
    <property type="evidence" value="ECO:0007669"/>
    <property type="project" value="InterPro"/>
</dbReference>
<dbReference type="AlphaFoldDB" id="A0A250WYQ4"/>
<evidence type="ECO:0000313" key="11">
    <source>
        <dbReference type="Proteomes" id="UP000232323"/>
    </source>
</evidence>
<comment type="caution">
    <text evidence="10">The sequence shown here is derived from an EMBL/GenBank/DDBJ whole genome shotgun (WGS) entry which is preliminary data.</text>
</comment>
<comment type="pathway">
    <text evidence="2 8">One-carbon metabolism; tetrahydrofolate interconversion.</text>
</comment>
<dbReference type="GO" id="GO:0005829">
    <property type="term" value="C:cytosol"/>
    <property type="evidence" value="ECO:0007669"/>
    <property type="project" value="TreeGrafter"/>
</dbReference>
<accession>A0A250WYQ4</accession>
<dbReference type="GO" id="GO:0071949">
    <property type="term" value="F:FAD binding"/>
    <property type="evidence" value="ECO:0007669"/>
    <property type="project" value="TreeGrafter"/>
</dbReference>
<feature type="domain" description="MTHFR SAM-binding regulatory" evidence="9">
    <location>
        <begin position="310"/>
        <end position="587"/>
    </location>
</feature>
<evidence type="ECO:0000256" key="3">
    <source>
        <dbReference type="ARBA" id="ARBA00006743"/>
    </source>
</evidence>
<dbReference type="EMBL" id="BEGY01000013">
    <property type="protein sequence ID" value="GAX75742.1"/>
    <property type="molecule type" value="Genomic_DNA"/>
</dbReference>
<dbReference type="FunFam" id="3.20.20.220:FF:000002">
    <property type="entry name" value="Methylenetetrahydrofolate reductase"/>
    <property type="match status" value="1"/>
</dbReference>
<evidence type="ECO:0000256" key="2">
    <source>
        <dbReference type="ARBA" id="ARBA00004777"/>
    </source>
</evidence>
<proteinExistence type="inferred from homology"/>
<keyword evidence="11" id="KW-1185">Reference proteome</keyword>
<keyword evidence="6" id="KW-0521">NADP</keyword>
<dbReference type="InterPro" id="IPR053806">
    <property type="entry name" value="MTHFR_C"/>
</dbReference>
<comment type="similarity">
    <text evidence="3">Belongs to the methylenetetrahydrofolate reductase family.</text>
</comment>
<keyword evidence="5" id="KW-0274">FAD</keyword>
<evidence type="ECO:0000256" key="8">
    <source>
        <dbReference type="RuleBase" id="RU004254"/>
    </source>
</evidence>
<dbReference type="Proteomes" id="UP000232323">
    <property type="component" value="Unassembled WGS sequence"/>
</dbReference>
<dbReference type="PANTHER" id="PTHR45754">
    <property type="entry name" value="METHYLENETETRAHYDROFOLATE REDUCTASE"/>
    <property type="match status" value="1"/>
</dbReference>
<evidence type="ECO:0000256" key="4">
    <source>
        <dbReference type="ARBA" id="ARBA00022630"/>
    </source>
</evidence>
<evidence type="ECO:0000256" key="7">
    <source>
        <dbReference type="ARBA" id="ARBA00023002"/>
    </source>
</evidence>
<dbReference type="NCBIfam" id="TIGR00677">
    <property type="entry name" value="fadh2_euk"/>
    <property type="match status" value="1"/>
</dbReference>
<sequence length="596" mass="65926">MKIIDKVNQKIAANEKFFSFEFFPPRTQEGVEALFERQERMVAHGPVFCDITWGAGGSTADVTLDIATTMQSQICIDTMMHLTCTNMPVEKLDEALKEVKKHGLQNILALRGDPPKGQEKFEAIEGGFNCALDLVKYIRSEFGDYFGICVAGYPEAHPDTIVEDPVQMEKNYQENIAYLKNKVEAGGEFIITQLFYDIDVFFKFVKDCRSAGINVPILPGIMPIMTYGGFKRMTGFCKTKVPQELSDKIEELKDNEEALKLFGMDHGADMCRKLLAGGVPGLHMYSLNLEATVFGILERIGFIDTAKVPRHMPWRLVPMGTRRQVEGVRPISWANRSRSYITKTSCWNSFPTNSWGAEQSKLLSLAIADSSAKSRNMSEGRKKKSLEAWGSELSTLEDVKAVFTKYFKGEISLFPWSDAPAQSSASVLSRVEALINTDVLPIHVQSSVHDVASEDAGAGWGGPGGYVYQKGYVEAFVSPSKFKELLPKLKSSSNLTYVASNNGGDVHSNASASGISAVTWGVFAGKEVVQPYIFDKDSFLSWKGEAFSLWESGWAALYETGSASSQLLKDMQSSWYLVAILDNEFVPKDPLAIFGA</sequence>
<dbReference type="UniPathway" id="UPA00193"/>
<evidence type="ECO:0000256" key="1">
    <source>
        <dbReference type="ARBA" id="ARBA00001974"/>
    </source>
</evidence>
<dbReference type="InterPro" id="IPR029041">
    <property type="entry name" value="FAD-linked_oxidoreductase-like"/>
</dbReference>
<dbReference type="STRING" id="1157962.A0A250WYQ4"/>
<evidence type="ECO:0000256" key="5">
    <source>
        <dbReference type="ARBA" id="ARBA00022827"/>
    </source>
</evidence>
<dbReference type="Pfam" id="PF02219">
    <property type="entry name" value="MTHFR"/>
    <property type="match status" value="1"/>
</dbReference>
<dbReference type="Gene3D" id="3.20.20.220">
    <property type="match status" value="1"/>
</dbReference>
<evidence type="ECO:0000313" key="10">
    <source>
        <dbReference type="EMBL" id="GAX75742.1"/>
    </source>
</evidence>
<name>A0A250WYQ4_9CHLO</name>